<proteinExistence type="predicted"/>
<dbReference type="AlphaFoldDB" id="A0A4Y2CIF1"/>
<sequence length="110" mass="12704">MDVADSDLGDSLSAGLRRTWCIVYCNWESACGNWRVYHQGDIWRRSIENSFFCFPGCGKLLLYDKTNSNESTNHMKQINGTNQSKRIVTSRHAQNTDEKIKFRVCAHLTR</sequence>
<accession>A0A4Y2CIF1</accession>
<dbReference type="EMBL" id="BGPR01086627">
    <property type="protein sequence ID" value="GBM04130.1"/>
    <property type="molecule type" value="Genomic_DNA"/>
</dbReference>
<dbReference type="EMBL" id="BGPR01086625">
    <property type="protein sequence ID" value="GBM04125.1"/>
    <property type="molecule type" value="Genomic_DNA"/>
</dbReference>
<comment type="caution">
    <text evidence="2">The sequence shown here is derived from an EMBL/GenBank/DDBJ whole genome shotgun (WGS) entry which is preliminary data.</text>
</comment>
<evidence type="ECO:0000313" key="1">
    <source>
        <dbReference type="EMBL" id="GBM04125.1"/>
    </source>
</evidence>
<evidence type="ECO:0000313" key="2">
    <source>
        <dbReference type="EMBL" id="GBM04130.1"/>
    </source>
</evidence>
<gene>
    <name evidence="1" type="ORF">AVEN_124381_1</name>
    <name evidence="2" type="ORF">AVEN_148438_1</name>
</gene>
<keyword evidence="3" id="KW-1185">Reference proteome</keyword>
<reference evidence="2 3" key="1">
    <citation type="journal article" date="2019" name="Sci. Rep.">
        <title>Orb-weaving spider Araneus ventricosus genome elucidates the spidroin gene catalogue.</title>
        <authorList>
            <person name="Kono N."/>
            <person name="Nakamura H."/>
            <person name="Ohtoshi R."/>
            <person name="Moran D.A.P."/>
            <person name="Shinohara A."/>
            <person name="Yoshida Y."/>
            <person name="Fujiwara M."/>
            <person name="Mori M."/>
            <person name="Tomita M."/>
            <person name="Arakawa K."/>
        </authorList>
    </citation>
    <scope>NUCLEOTIDE SEQUENCE [LARGE SCALE GENOMIC DNA]</scope>
</reference>
<evidence type="ECO:0000313" key="3">
    <source>
        <dbReference type="Proteomes" id="UP000499080"/>
    </source>
</evidence>
<dbReference type="Proteomes" id="UP000499080">
    <property type="component" value="Unassembled WGS sequence"/>
</dbReference>
<organism evidence="2 3">
    <name type="scientific">Araneus ventricosus</name>
    <name type="common">Orbweaver spider</name>
    <name type="synonym">Epeira ventricosa</name>
    <dbReference type="NCBI Taxonomy" id="182803"/>
    <lineage>
        <taxon>Eukaryota</taxon>
        <taxon>Metazoa</taxon>
        <taxon>Ecdysozoa</taxon>
        <taxon>Arthropoda</taxon>
        <taxon>Chelicerata</taxon>
        <taxon>Arachnida</taxon>
        <taxon>Araneae</taxon>
        <taxon>Araneomorphae</taxon>
        <taxon>Entelegynae</taxon>
        <taxon>Araneoidea</taxon>
        <taxon>Araneidae</taxon>
        <taxon>Araneus</taxon>
    </lineage>
</organism>
<name>A0A4Y2CIF1_ARAVE</name>
<protein>
    <submittedName>
        <fullName evidence="2">Uncharacterized protein</fullName>
    </submittedName>
</protein>